<evidence type="ECO:0000313" key="2">
    <source>
        <dbReference type="Proteomes" id="UP000827872"/>
    </source>
</evidence>
<proteinExistence type="predicted"/>
<organism evidence="1 2">
    <name type="scientific">Sphaerodactylus townsendi</name>
    <dbReference type="NCBI Taxonomy" id="933632"/>
    <lineage>
        <taxon>Eukaryota</taxon>
        <taxon>Metazoa</taxon>
        <taxon>Chordata</taxon>
        <taxon>Craniata</taxon>
        <taxon>Vertebrata</taxon>
        <taxon>Euteleostomi</taxon>
        <taxon>Lepidosauria</taxon>
        <taxon>Squamata</taxon>
        <taxon>Bifurcata</taxon>
        <taxon>Gekkota</taxon>
        <taxon>Sphaerodactylidae</taxon>
        <taxon>Sphaerodactylus</taxon>
    </lineage>
</organism>
<protein>
    <submittedName>
        <fullName evidence="1">Uncharacterized protein</fullName>
    </submittedName>
</protein>
<dbReference type="EMBL" id="CM037619">
    <property type="protein sequence ID" value="KAH8008260.1"/>
    <property type="molecule type" value="Genomic_DNA"/>
</dbReference>
<name>A0ACB8FSI5_9SAUR</name>
<sequence>MAMEEFQFAIHQGKLCEDASAHRVVQKRRQLAASTFSRLLSPQDCCGGCRWKTGIQTTTVKAQGLRHHPISLHRSSLWDLLWEEGRLSFHSPRIEQVDPETRLLTLLQSLLGCTSGFSGPGPLRPGPRDPSDIRVRTSYFSADQNRQSHSWKIAPQRRLSRLIKGFCDEKKVLQRIKDDCVTSLLNENVRDPQVFLVSNWDPQSYDFPLLWEKLQSDLLWLKREAFIFSLPSLAAPVLGRKMESVKKKISLIVPLHTRPLYGLLPTMCQGSQARVSRHVLFCEVPLSMLPRVWPG</sequence>
<evidence type="ECO:0000313" key="1">
    <source>
        <dbReference type="EMBL" id="KAH8008260.1"/>
    </source>
</evidence>
<comment type="caution">
    <text evidence="1">The sequence shown here is derived from an EMBL/GenBank/DDBJ whole genome shotgun (WGS) entry which is preliminary data.</text>
</comment>
<dbReference type="Proteomes" id="UP000827872">
    <property type="component" value="Linkage Group LG06"/>
</dbReference>
<gene>
    <name evidence="1" type="ORF">K3G42_028570</name>
</gene>
<keyword evidence="2" id="KW-1185">Reference proteome</keyword>
<reference evidence="1" key="1">
    <citation type="submission" date="2021-08" db="EMBL/GenBank/DDBJ databases">
        <title>The first chromosome-level gecko genome reveals the dynamic sex chromosomes of Neotropical dwarf geckos (Sphaerodactylidae: Sphaerodactylus).</title>
        <authorList>
            <person name="Pinto B.J."/>
            <person name="Keating S.E."/>
            <person name="Gamble T."/>
        </authorList>
    </citation>
    <scope>NUCLEOTIDE SEQUENCE</scope>
    <source>
        <strain evidence="1">TG3544</strain>
    </source>
</reference>
<accession>A0ACB8FSI5</accession>